<dbReference type="CDD" id="cd09272">
    <property type="entry name" value="RNase_HI_RT_Ty1"/>
    <property type="match status" value="1"/>
</dbReference>
<reference evidence="2" key="1">
    <citation type="journal article" date="2012" name="Nature">
        <title>The tomato genome sequence provides insights into fleshy fruit evolution.</title>
        <authorList>
            <consortium name="Tomato Genome Consortium"/>
        </authorList>
    </citation>
    <scope>NUCLEOTIDE SEQUENCE [LARGE SCALE GENOMIC DNA]</scope>
    <source>
        <strain evidence="2">cv. Heinz 1706</strain>
    </source>
</reference>
<evidence type="ECO:0000313" key="3">
    <source>
        <dbReference type="Proteomes" id="UP000004994"/>
    </source>
</evidence>
<reference evidence="2" key="2">
    <citation type="submission" date="2019-01" db="UniProtKB">
        <authorList>
            <consortium name="EnsemblPlants"/>
        </authorList>
    </citation>
    <scope>IDENTIFICATION</scope>
    <source>
        <strain evidence="2">cv. Heinz 1706</strain>
    </source>
</reference>
<evidence type="ECO:0000313" key="2">
    <source>
        <dbReference type="EnsemblPlants" id="Solyc12g027583.1.1"/>
    </source>
</evidence>
<dbReference type="PANTHER" id="PTHR11439:SF485">
    <property type="entry name" value="REVERSE TRANSCRIPTASE TY1_COPIA-TYPE DOMAIN-CONTAINING PROTEIN"/>
    <property type="match status" value="1"/>
</dbReference>
<dbReference type="STRING" id="4081.A0A3Q7J705"/>
<dbReference type="PANTHER" id="PTHR11439">
    <property type="entry name" value="GAG-POL-RELATED RETROTRANSPOSON"/>
    <property type="match status" value="1"/>
</dbReference>
<dbReference type="Gramene" id="Solyc12g027583.1.1">
    <property type="protein sequence ID" value="Solyc12g027583.1.1"/>
    <property type="gene ID" value="Solyc12g027583.1"/>
</dbReference>
<protein>
    <recommendedName>
        <fullName evidence="4">Reverse transcriptase Ty1/copia-type domain-containing protein</fullName>
    </recommendedName>
</protein>
<organism evidence="2">
    <name type="scientific">Solanum lycopersicum</name>
    <name type="common">Tomato</name>
    <name type="synonym">Lycopersicon esculentum</name>
    <dbReference type="NCBI Taxonomy" id="4081"/>
    <lineage>
        <taxon>Eukaryota</taxon>
        <taxon>Viridiplantae</taxon>
        <taxon>Streptophyta</taxon>
        <taxon>Embryophyta</taxon>
        <taxon>Tracheophyta</taxon>
        <taxon>Spermatophyta</taxon>
        <taxon>Magnoliopsida</taxon>
        <taxon>eudicotyledons</taxon>
        <taxon>Gunneridae</taxon>
        <taxon>Pentapetalae</taxon>
        <taxon>asterids</taxon>
        <taxon>lamiids</taxon>
        <taxon>Solanales</taxon>
        <taxon>Solanaceae</taxon>
        <taxon>Solanoideae</taxon>
        <taxon>Solaneae</taxon>
        <taxon>Solanum</taxon>
        <taxon>Solanum subgen. Lycopersicon</taxon>
    </lineage>
</organism>
<proteinExistence type="predicted"/>
<feature type="compositionally biased region" description="Basic and acidic residues" evidence="1">
    <location>
        <begin position="7"/>
        <end position="18"/>
    </location>
</feature>
<evidence type="ECO:0008006" key="4">
    <source>
        <dbReference type="Google" id="ProtNLM"/>
    </source>
</evidence>
<dbReference type="AlphaFoldDB" id="A0A3Q7J705"/>
<dbReference type="Proteomes" id="UP000004994">
    <property type="component" value="Chromosome 12"/>
</dbReference>
<evidence type="ECO:0000256" key="1">
    <source>
        <dbReference type="SAM" id="MobiDB-lite"/>
    </source>
</evidence>
<keyword evidence="3" id="KW-1185">Reference proteome</keyword>
<name>A0A3Q7J705_SOLLC</name>
<feature type="region of interest" description="Disordered" evidence="1">
    <location>
        <begin position="1"/>
        <end position="20"/>
    </location>
</feature>
<dbReference type="OMA" id="HINQWRI"/>
<accession>A0A3Q7J705</accession>
<dbReference type="InParanoid" id="A0A3Q7J705"/>
<dbReference type="EnsemblPlants" id="Solyc12g027583.1.1">
    <property type="protein sequence ID" value="Solyc12g027583.1.1"/>
    <property type="gene ID" value="Solyc12g027583.1"/>
</dbReference>
<sequence length="208" mass="23818">MKFQEEEERKGAEAEERQKNKHINQWRIDDEEVVLESLDPSVYLFQHFQIKDLDRQKYFLGIEVAQSRSDILEETGMMGCKHIDTPMDPNSHLVILKGYRRLVGKSNYLTVTRPDISFPLIVVSQFMTSPCDSHWDAVIRILRYIKSAPGKGLLFEDQVGGNLVSWKTNKQSVVARSSAEAEYPAMVVATSELVRIKQLLGELKFGET</sequence>